<evidence type="ECO:0000256" key="3">
    <source>
        <dbReference type="ARBA" id="ARBA00022801"/>
    </source>
</evidence>
<dbReference type="Proteomes" id="UP000829196">
    <property type="component" value="Unassembled WGS sequence"/>
</dbReference>
<feature type="domain" description="Nudix hydrolase" evidence="5">
    <location>
        <begin position="218"/>
        <end position="385"/>
    </location>
</feature>
<dbReference type="PROSITE" id="PS51462">
    <property type="entry name" value="NUDIX"/>
    <property type="match status" value="1"/>
</dbReference>
<dbReference type="PANTHER" id="PTHR31835">
    <property type="entry name" value="URIDINE DIPHOSPHATE GLUCOSE PYROPHOSPHATASE"/>
    <property type="match status" value="1"/>
</dbReference>
<dbReference type="InterPro" id="IPR015797">
    <property type="entry name" value="NUDIX_hydrolase-like_dom_sf"/>
</dbReference>
<protein>
    <recommendedName>
        <fullName evidence="5">Nudix hydrolase domain-containing protein</fullName>
    </recommendedName>
</protein>
<dbReference type="PANTHER" id="PTHR31835:SF1">
    <property type="entry name" value="URIDINE DIPHOSPHATE GLUCOSE PYROPHOSPHATASE NUDT22"/>
    <property type="match status" value="1"/>
</dbReference>
<proteinExistence type="predicted"/>
<evidence type="ECO:0000313" key="6">
    <source>
        <dbReference type="EMBL" id="KAI0520114.1"/>
    </source>
</evidence>
<dbReference type="EMBL" id="JAGYWB010000006">
    <property type="protein sequence ID" value="KAI0520114.1"/>
    <property type="molecule type" value="Genomic_DNA"/>
</dbReference>
<evidence type="ECO:0000256" key="1">
    <source>
        <dbReference type="ARBA" id="ARBA00001946"/>
    </source>
</evidence>
<comment type="cofactor">
    <cofactor evidence="1">
        <name>Mg(2+)</name>
        <dbReference type="ChEBI" id="CHEBI:18420"/>
    </cofactor>
</comment>
<dbReference type="CDD" id="cd02883">
    <property type="entry name" value="NUDIX_Hydrolase"/>
    <property type="match status" value="1"/>
</dbReference>
<dbReference type="AlphaFoldDB" id="A0A8T3BXH1"/>
<dbReference type="InterPro" id="IPR055295">
    <property type="entry name" value="NUDT22/NUDT9-like"/>
</dbReference>
<accession>A0A8T3BXH1</accession>
<keyword evidence="7" id="KW-1185">Reference proteome</keyword>
<organism evidence="6 7">
    <name type="scientific">Dendrobium nobile</name>
    <name type="common">Orchid</name>
    <dbReference type="NCBI Taxonomy" id="94219"/>
    <lineage>
        <taxon>Eukaryota</taxon>
        <taxon>Viridiplantae</taxon>
        <taxon>Streptophyta</taxon>
        <taxon>Embryophyta</taxon>
        <taxon>Tracheophyta</taxon>
        <taxon>Spermatophyta</taxon>
        <taxon>Magnoliopsida</taxon>
        <taxon>Liliopsida</taxon>
        <taxon>Asparagales</taxon>
        <taxon>Orchidaceae</taxon>
        <taxon>Epidendroideae</taxon>
        <taxon>Malaxideae</taxon>
        <taxon>Dendrobiinae</taxon>
        <taxon>Dendrobium</taxon>
    </lineage>
</organism>
<keyword evidence="4" id="KW-0460">Magnesium</keyword>
<evidence type="ECO:0000256" key="2">
    <source>
        <dbReference type="ARBA" id="ARBA00022723"/>
    </source>
</evidence>
<keyword evidence="3" id="KW-0378">Hydrolase</keyword>
<dbReference type="SUPFAM" id="SSF55811">
    <property type="entry name" value="Nudix"/>
    <property type="match status" value="1"/>
</dbReference>
<dbReference type="GO" id="GO:0052751">
    <property type="term" value="F:GDP-mannose hydrolase activity"/>
    <property type="evidence" value="ECO:0007669"/>
    <property type="project" value="TreeGrafter"/>
</dbReference>
<evidence type="ECO:0000313" key="7">
    <source>
        <dbReference type="Proteomes" id="UP000829196"/>
    </source>
</evidence>
<name>A0A8T3BXH1_DENNO</name>
<comment type="caution">
    <text evidence="6">The sequence shown here is derived from an EMBL/GenBank/DDBJ whole genome shotgun (WGS) entry which is preliminary data.</text>
</comment>
<evidence type="ECO:0000256" key="4">
    <source>
        <dbReference type="ARBA" id="ARBA00022842"/>
    </source>
</evidence>
<keyword evidence="2" id="KW-0479">Metal-binding</keyword>
<dbReference type="OrthoDB" id="242473at2759"/>
<reference evidence="6" key="1">
    <citation type="journal article" date="2022" name="Front. Genet.">
        <title>Chromosome-Scale Assembly of the Dendrobium nobile Genome Provides Insights Into the Molecular Mechanism of the Biosynthesis of the Medicinal Active Ingredient of Dendrobium.</title>
        <authorList>
            <person name="Xu Q."/>
            <person name="Niu S.-C."/>
            <person name="Li K.-L."/>
            <person name="Zheng P.-J."/>
            <person name="Zhang X.-J."/>
            <person name="Jia Y."/>
            <person name="Liu Y."/>
            <person name="Niu Y.-X."/>
            <person name="Yu L.-H."/>
            <person name="Chen D.-F."/>
            <person name="Zhang G.-Q."/>
        </authorList>
    </citation>
    <scope>NUCLEOTIDE SEQUENCE</scope>
    <source>
        <tissue evidence="6">Leaf</tissue>
    </source>
</reference>
<gene>
    <name evidence="6" type="ORF">KFK09_007585</name>
</gene>
<evidence type="ECO:0000259" key="5">
    <source>
        <dbReference type="PROSITE" id="PS51462"/>
    </source>
</evidence>
<dbReference type="InterPro" id="IPR000086">
    <property type="entry name" value="NUDIX_hydrolase_dom"/>
</dbReference>
<dbReference type="Gene3D" id="3.90.79.10">
    <property type="entry name" value="Nucleoside Triphosphate Pyrophosphohydrolase"/>
    <property type="match status" value="1"/>
</dbReference>
<sequence length="391" mass="44184">MFFCVTSKVHSSSPFDTSFDVPSMKFLLRRPTCSTPSMMFLLSADQNLLIEKKAKRARELYFLGLFGNGRSLFHRIKSRYALKKMTTAGMSESTMEMDPGAAFTLLLSCPDGLPRSRVYVDFGISYDRIPHPDTKLEESINEIWTLQTEKNQSLYNGKKFRYGGHTLHHADDADNKSSVCLHLGLTDYRTFVGTNLSPLWENFLVPSKDDSIYCQHSASPLGNGAIVKTADKRVLVLQRSLNVGEFPGYFVFPGGHSEPEEVGVLFHQMNKNSTEQEALNDKISQEMFEGIIREVVEEIGVPAESLSDPIFIGISRRNLNVRPTAFFFVNCSLKLDEIQQLYSRAQDGYESTQLFDVSMEELLKMSERMPGCHRGGYALYELMMKANHGDL</sequence>
<dbReference type="GO" id="GO:0046872">
    <property type="term" value="F:metal ion binding"/>
    <property type="evidence" value="ECO:0007669"/>
    <property type="project" value="UniProtKB-KW"/>
</dbReference>
<dbReference type="SMR" id="A0A8T3BXH1"/>